<evidence type="ECO:0000256" key="3">
    <source>
        <dbReference type="ARBA" id="ARBA00011233"/>
    </source>
</evidence>
<dbReference type="PANTHER" id="PTHR11954:SF22">
    <property type="entry name" value="D-DOPACHROME DECARBOXYLASE"/>
    <property type="match status" value="1"/>
</dbReference>
<dbReference type="Gene3D" id="3.30.429.10">
    <property type="entry name" value="Macrophage Migration Inhibitory Factor"/>
    <property type="match status" value="1"/>
</dbReference>
<evidence type="ECO:0000256" key="2">
    <source>
        <dbReference type="ARBA" id="ARBA00005851"/>
    </source>
</evidence>
<keyword evidence="7" id="KW-0456">Lyase</keyword>
<accession>A0AAV2HYI9</accession>
<dbReference type="EC" id="4.1.1.84" evidence="9"/>
<evidence type="ECO:0000313" key="11">
    <source>
        <dbReference type="Proteomes" id="UP001497497"/>
    </source>
</evidence>
<dbReference type="GO" id="GO:0033981">
    <property type="term" value="F:D-dopachrome decarboxylase activity"/>
    <property type="evidence" value="ECO:0007669"/>
    <property type="project" value="UniProtKB-EC"/>
</dbReference>
<evidence type="ECO:0000256" key="6">
    <source>
        <dbReference type="ARBA" id="ARBA00023101"/>
    </source>
</evidence>
<dbReference type="GO" id="GO:0050178">
    <property type="term" value="F:phenylpyruvate tautomerase activity"/>
    <property type="evidence" value="ECO:0007669"/>
    <property type="project" value="TreeGrafter"/>
</dbReference>
<keyword evidence="11" id="KW-1185">Reference proteome</keyword>
<evidence type="ECO:0000256" key="9">
    <source>
        <dbReference type="ARBA" id="ARBA00038884"/>
    </source>
</evidence>
<evidence type="ECO:0000256" key="8">
    <source>
        <dbReference type="ARBA" id="ARBA00037460"/>
    </source>
</evidence>
<protein>
    <recommendedName>
        <fullName evidence="9">D-dopachrome decarboxylase</fullName>
        <ecNumber evidence="9">4.1.1.84</ecNumber>
    </recommendedName>
</protein>
<dbReference type="EMBL" id="CAXITT010000333">
    <property type="protein sequence ID" value="CAL1539259.1"/>
    <property type="molecule type" value="Genomic_DNA"/>
</dbReference>
<dbReference type="PANTHER" id="PTHR11954">
    <property type="entry name" value="D-DOPACHROME DECARBOXYLASE"/>
    <property type="match status" value="1"/>
</dbReference>
<dbReference type="Proteomes" id="UP001497497">
    <property type="component" value="Unassembled WGS sequence"/>
</dbReference>
<evidence type="ECO:0000256" key="5">
    <source>
        <dbReference type="ARBA" id="ARBA00022990"/>
    </source>
</evidence>
<comment type="subunit">
    <text evidence="3">Homotrimer.</text>
</comment>
<comment type="function">
    <text evidence="8">Tautomerization of D-dopachrome with decarboxylation to give 5,6-dihydroxyindole (DHI).</text>
</comment>
<evidence type="ECO:0000313" key="10">
    <source>
        <dbReference type="EMBL" id="CAL1539259.1"/>
    </source>
</evidence>
<gene>
    <name evidence="10" type="ORF">GSLYS_00013078001</name>
</gene>
<proteinExistence type="inferred from homology"/>
<dbReference type="InterPro" id="IPR001398">
    <property type="entry name" value="Macrophage_inhib_fac"/>
</dbReference>
<organism evidence="10 11">
    <name type="scientific">Lymnaea stagnalis</name>
    <name type="common">Great pond snail</name>
    <name type="synonym">Helix stagnalis</name>
    <dbReference type="NCBI Taxonomy" id="6523"/>
    <lineage>
        <taxon>Eukaryota</taxon>
        <taxon>Metazoa</taxon>
        <taxon>Spiralia</taxon>
        <taxon>Lophotrochozoa</taxon>
        <taxon>Mollusca</taxon>
        <taxon>Gastropoda</taxon>
        <taxon>Heterobranchia</taxon>
        <taxon>Euthyneura</taxon>
        <taxon>Panpulmonata</taxon>
        <taxon>Hygrophila</taxon>
        <taxon>Lymnaeoidea</taxon>
        <taxon>Lymnaeidae</taxon>
        <taxon>Lymnaea</taxon>
    </lineage>
</organism>
<dbReference type="SUPFAM" id="SSF55331">
    <property type="entry name" value="Tautomerase/MIF"/>
    <property type="match status" value="1"/>
</dbReference>
<name>A0AAV2HYI9_LYMST</name>
<keyword evidence="5" id="KW-0007">Acetylation</keyword>
<dbReference type="GO" id="GO:0042438">
    <property type="term" value="P:melanin biosynthetic process"/>
    <property type="evidence" value="ECO:0007669"/>
    <property type="project" value="UniProtKB-KW"/>
</dbReference>
<dbReference type="AlphaFoldDB" id="A0AAV2HYI9"/>
<evidence type="ECO:0000256" key="4">
    <source>
        <dbReference type="ARBA" id="ARBA00022490"/>
    </source>
</evidence>
<keyword evidence="4" id="KW-0963">Cytoplasm</keyword>
<comment type="caution">
    <text evidence="10">The sequence shown here is derived from an EMBL/GenBank/DDBJ whole genome shotgun (WGS) entry which is preliminary data.</text>
</comment>
<comment type="similarity">
    <text evidence="2">Belongs to the MIF family.</text>
</comment>
<dbReference type="GO" id="GO:0005615">
    <property type="term" value="C:extracellular space"/>
    <property type="evidence" value="ECO:0007669"/>
    <property type="project" value="TreeGrafter"/>
</dbReference>
<dbReference type="InterPro" id="IPR014347">
    <property type="entry name" value="Tautomerase/MIF_sf"/>
</dbReference>
<evidence type="ECO:0000256" key="7">
    <source>
        <dbReference type="ARBA" id="ARBA00023239"/>
    </source>
</evidence>
<keyword evidence="6" id="KW-0470">Melanin biosynthesis</keyword>
<dbReference type="GO" id="GO:0005737">
    <property type="term" value="C:cytoplasm"/>
    <property type="evidence" value="ECO:0007669"/>
    <property type="project" value="UniProtKB-SubCell"/>
</dbReference>
<sequence length="108" mass="12368">MPHCYLYTNKKESELKDGIEERLAKVVADVLGKPLERMVILVVPGIRMFRFGTTDPVCSLKISAVNVFDAQRNPTYSPVIRKFLKDELDLPEERCVIVYHDLDVNFIG</sequence>
<dbReference type="Pfam" id="PF01187">
    <property type="entry name" value="MIF"/>
    <property type="match status" value="1"/>
</dbReference>
<evidence type="ECO:0000256" key="1">
    <source>
        <dbReference type="ARBA" id="ARBA00004496"/>
    </source>
</evidence>
<comment type="subcellular location">
    <subcellularLocation>
        <location evidence="1">Cytoplasm</location>
    </subcellularLocation>
</comment>
<reference evidence="10 11" key="1">
    <citation type="submission" date="2024-04" db="EMBL/GenBank/DDBJ databases">
        <authorList>
            <consortium name="Genoscope - CEA"/>
            <person name="William W."/>
        </authorList>
    </citation>
    <scope>NUCLEOTIDE SEQUENCE [LARGE SCALE GENOMIC DNA]</scope>
</reference>